<dbReference type="OrthoDB" id="1933664at2759"/>
<feature type="compositionally biased region" description="Basic and acidic residues" evidence="1">
    <location>
        <begin position="243"/>
        <end position="279"/>
    </location>
</feature>
<reference evidence="2 3" key="3">
    <citation type="submission" date="2019-11" db="EMBL/GenBank/DDBJ databases">
        <title>A de novo genome assembly of a pear dwarfing rootstock.</title>
        <authorList>
            <person name="Wang F."/>
            <person name="Wang J."/>
            <person name="Li S."/>
            <person name="Zhang Y."/>
            <person name="Fang M."/>
            <person name="Ma L."/>
            <person name="Zhao Y."/>
            <person name="Jiang S."/>
        </authorList>
    </citation>
    <scope>NUCLEOTIDE SEQUENCE [LARGE SCALE GENOMIC DNA]</scope>
    <source>
        <strain evidence="2">S2</strain>
        <tissue evidence="2">Leaf</tissue>
    </source>
</reference>
<dbReference type="PANTHER" id="PTHR33095">
    <property type="entry name" value="OS07G0619500 PROTEIN"/>
    <property type="match status" value="1"/>
</dbReference>
<gene>
    <name evidence="2" type="ORF">D8674_016387</name>
</gene>
<reference evidence="3" key="2">
    <citation type="submission" date="2019-10" db="EMBL/GenBank/DDBJ databases">
        <title>A de novo genome assembly of a pear dwarfing rootstock.</title>
        <authorList>
            <person name="Wang F."/>
            <person name="Wang J."/>
            <person name="Li S."/>
            <person name="Zhang Y."/>
            <person name="Fang M."/>
            <person name="Ma L."/>
            <person name="Zhao Y."/>
            <person name="Jiang S."/>
        </authorList>
    </citation>
    <scope>NUCLEOTIDE SEQUENCE [LARGE SCALE GENOMIC DNA]</scope>
</reference>
<feature type="compositionally biased region" description="Low complexity" evidence="1">
    <location>
        <begin position="125"/>
        <end position="136"/>
    </location>
</feature>
<reference evidence="2 3" key="1">
    <citation type="submission" date="2019-09" db="EMBL/GenBank/DDBJ databases">
        <authorList>
            <person name="Ou C."/>
        </authorList>
    </citation>
    <scope>NUCLEOTIDE SEQUENCE [LARGE SCALE GENOMIC DNA]</scope>
    <source>
        <strain evidence="2">S2</strain>
        <tissue evidence="2">Leaf</tissue>
    </source>
</reference>
<evidence type="ECO:0000313" key="3">
    <source>
        <dbReference type="Proteomes" id="UP000327157"/>
    </source>
</evidence>
<feature type="region of interest" description="Disordered" evidence="1">
    <location>
        <begin position="217"/>
        <end position="279"/>
    </location>
</feature>
<keyword evidence="3" id="KW-1185">Reference proteome</keyword>
<dbReference type="InterPro" id="IPR012442">
    <property type="entry name" value="DUF1645_plant"/>
</dbReference>
<comment type="caution">
    <text evidence="2">The sequence shown here is derived from an EMBL/GenBank/DDBJ whole genome shotgun (WGS) entry which is preliminary data.</text>
</comment>
<dbReference type="AlphaFoldDB" id="A0A5N5HCU6"/>
<organism evidence="2 3">
    <name type="scientific">Pyrus ussuriensis x Pyrus communis</name>
    <dbReference type="NCBI Taxonomy" id="2448454"/>
    <lineage>
        <taxon>Eukaryota</taxon>
        <taxon>Viridiplantae</taxon>
        <taxon>Streptophyta</taxon>
        <taxon>Embryophyta</taxon>
        <taxon>Tracheophyta</taxon>
        <taxon>Spermatophyta</taxon>
        <taxon>Magnoliopsida</taxon>
        <taxon>eudicotyledons</taxon>
        <taxon>Gunneridae</taxon>
        <taxon>Pentapetalae</taxon>
        <taxon>rosids</taxon>
        <taxon>fabids</taxon>
        <taxon>Rosales</taxon>
        <taxon>Rosaceae</taxon>
        <taxon>Amygdaloideae</taxon>
        <taxon>Maleae</taxon>
        <taxon>Pyrus</taxon>
    </lineage>
</organism>
<feature type="compositionally biased region" description="Basic and acidic residues" evidence="1">
    <location>
        <begin position="173"/>
        <end position="186"/>
    </location>
</feature>
<evidence type="ECO:0000313" key="2">
    <source>
        <dbReference type="EMBL" id="KAB2624727.1"/>
    </source>
</evidence>
<proteinExistence type="predicted"/>
<evidence type="ECO:0000256" key="1">
    <source>
        <dbReference type="SAM" id="MobiDB-lite"/>
    </source>
</evidence>
<protein>
    <submittedName>
        <fullName evidence="2">Uncharacterized protein</fullName>
    </submittedName>
</protein>
<feature type="compositionally biased region" description="Basic and acidic residues" evidence="1">
    <location>
        <begin position="51"/>
        <end position="69"/>
    </location>
</feature>
<dbReference type="PANTHER" id="PTHR33095:SF114">
    <property type="entry name" value="DUF1645 FAMILY PROTEIN"/>
    <property type="match status" value="1"/>
</dbReference>
<dbReference type="Proteomes" id="UP000327157">
    <property type="component" value="Chromosome 16"/>
</dbReference>
<dbReference type="Pfam" id="PF07816">
    <property type="entry name" value="DUF1645"/>
    <property type="match status" value="1"/>
</dbReference>
<dbReference type="EMBL" id="SMOL01000160">
    <property type="protein sequence ID" value="KAB2624727.1"/>
    <property type="molecule type" value="Genomic_DNA"/>
</dbReference>
<feature type="region of interest" description="Disordered" evidence="1">
    <location>
        <begin position="51"/>
        <end position="95"/>
    </location>
</feature>
<name>A0A5N5HCU6_9ROSA</name>
<feature type="region of interest" description="Disordered" evidence="1">
    <location>
        <begin position="119"/>
        <end position="192"/>
    </location>
</feature>
<accession>A0A5N5HCU6</accession>
<sequence length="304" mass="33386">MQAVSVFSVSPSFNSNDSVNDFEAEYAQLSANFSSQLQVAGSGGDFEFEDTEKAEMEDKEAQSVDHGGECESENEDDFSFAPTNADGSPISADDIFQNGQIRPVFPIFNRDLLFAEADDGDASRARAASSATSSSSLRPPLKKLFFEERDTQPSSASELDELEGVPEGTFCEWSRKPVEAAPELRNKSNSTGSSKLWRVRDLKLRSNSDGKDAFVFLNPKSAASPKPSQESAADGKSSAEIQKTAEKVKGKAKKVETVSSAHEKHYVKNREKKEGDKRRSYLPYRPVVGFFTNVNVLSRNVHPF</sequence>